<dbReference type="EnsemblPlants" id="OMERI04G03170.1">
    <property type="protein sequence ID" value="OMERI04G03170.1"/>
    <property type="gene ID" value="OMERI04G03170"/>
</dbReference>
<reference evidence="2" key="2">
    <citation type="submission" date="2018-05" db="EMBL/GenBank/DDBJ databases">
        <title>OmerRS3 (Oryza meridionalis Reference Sequence Version 3).</title>
        <authorList>
            <person name="Zhang J."/>
            <person name="Kudrna D."/>
            <person name="Lee S."/>
            <person name="Talag J."/>
            <person name="Welchert J."/>
            <person name="Wing R.A."/>
        </authorList>
    </citation>
    <scope>NUCLEOTIDE SEQUENCE [LARGE SCALE GENOMIC DNA]</scope>
    <source>
        <strain evidence="2">cv. OR44</strain>
    </source>
</reference>
<organism evidence="2">
    <name type="scientific">Oryza meridionalis</name>
    <dbReference type="NCBI Taxonomy" id="40149"/>
    <lineage>
        <taxon>Eukaryota</taxon>
        <taxon>Viridiplantae</taxon>
        <taxon>Streptophyta</taxon>
        <taxon>Embryophyta</taxon>
        <taxon>Tracheophyta</taxon>
        <taxon>Spermatophyta</taxon>
        <taxon>Magnoliopsida</taxon>
        <taxon>Liliopsida</taxon>
        <taxon>Poales</taxon>
        <taxon>Poaceae</taxon>
        <taxon>BOP clade</taxon>
        <taxon>Oryzoideae</taxon>
        <taxon>Oryzeae</taxon>
        <taxon>Oryzinae</taxon>
        <taxon>Oryza</taxon>
    </lineage>
</organism>
<dbReference type="HOGENOM" id="CLU_2030436_0_0_1"/>
<evidence type="ECO:0000313" key="2">
    <source>
        <dbReference type="EnsemblPlants" id="OMERI04G03170.1"/>
    </source>
</evidence>
<dbReference type="AlphaFoldDB" id="A0A0E0DB05"/>
<proteinExistence type="predicted"/>
<evidence type="ECO:0000313" key="3">
    <source>
        <dbReference type="Proteomes" id="UP000008021"/>
    </source>
</evidence>
<name>A0A0E0DB05_9ORYZ</name>
<dbReference type="Proteomes" id="UP000008021">
    <property type="component" value="Chromosome 4"/>
</dbReference>
<dbReference type="Gramene" id="OMERI04G03170.1">
    <property type="protein sequence ID" value="OMERI04G03170.1"/>
    <property type="gene ID" value="OMERI04G03170"/>
</dbReference>
<evidence type="ECO:0000256" key="1">
    <source>
        <dbReference type="SAM" id="MobiDB-lite"/>
    </source>
</evidence>
<sequence length="122" mass="12983">MAFAMRHSPTRFPSRSSPLASGLSLSLQPLVLAGPTEGPLWYTSNKPLMGKVRTLDDAEAEAAKMVGSLTATEFFRLLQRQANGRANCIYVGELASRSIISKAADDDAGTSKKRKQAIATGG</sequence>
<keyword evidence="3" id="KW-1185">Reference proteome</keyword>
<dbReference type="STRING" id="40149.A0A0E0DB05"/>
<reference evidence="2" key="1">
    <citation type="submission" date="2015-04" db="UniProtKB">
        <authorList>
            <consortium name="EnsemblPlants"/>
        </authorList>
    </citation>
    <scope>IDENTIFICATION</scope>
</reference>
<accession>A0A0E0DB05</accession>
<feature type="region of interest" description="Disordered" evidence="1">
    <location>
        <begin position="1"/>
        <end position="20"/>
    </location>
</feature>
<protein>
    <submittedName>
        <fullName evidence="2">Uncharacterized protein</fullName>
    </submittedName>
</protein>